<sequence>MLTFFSWVTGIMLVPYVVVGIGSSFYMYRKRRIGKKVGMKRDSFLEEHFIGLMCAIPVVLLGGLFGCLHVENEESALWFFVSFLTTVLFLAFFFLSCVLVWTILDDWKGFKGLLADLKNNHRFSTYFGSMEAGAGNRTKFKELFNFYPFENTVKDIEYQLNKNRDEKALIEIAKAYHQLIALEELKTALPNGKMLKESDKQAVNVLNQQINEFKKALQESAEVIRSMVIHNENVHFSEGQLKALQQVRKMAVQPTPEKTFIHPTLEALIQVQTMPGVTEDRVQEAKRLEVEIKERLKERKTPWSPNELADSNLKAVKLHHGIE</sequence>
<dbReference type="HOGENOM" id="CLU_859904_0_0_9"/>
<feature type="transmembrane region" description="Helical" evidence="1">
    <location>
        <begin position="49"/>
        <end position="71"/>
    </location>
</feature>
<dbReference type="EMBL" id="CP009417">
    <property type="protein sequence ID" value="AJD93177.1"/>
    <property type="molecule type" value="Genomic_DNA"/>
</dbReference>
<dbReference type="AlphaFoldDB" id="A0A0B5AWV9"/>
<protein>
    <submittedName>
        <fullName evidence="2">Uncharacterized protein</fullName>
    </submittedName>
</protein>
<evidence type="ECO:0000313" key="2">
    <source>
        <dbReference type="EMBL" id="AJD93177.1"/>
    </source>
</evidence>
<geneLocation type="plasmid" evidence="3"/>
<keyword evidence="1" id="KW-1133">Transmembrane helix</keyword>
<dbReference type="KEGG" id="jeo:JMA_38590"/>
<accession>A0A0B5AWV9</accession>
<feature type="transmembrane region" description="Helical" evidence="1">
    <location>
        <begin position="77"/>
        <end position="104"/>
    </location>
</feature>
<gene>
    <name evidence="2" type="ORF">JMA_38590</name>
</gene>
<reference evidence="2 3" key="1">
    <citation type="submission" date="2014-08" db="EMBL/GenBank/DDBJ databases">
        <title>Complete genome of a marine bacteria Jeotgalibacillus malaysiensis.</title>
        <authorList>
            <person name="Yaakop A.S."/>
            <person name="Chan K.-G."/>
            <person name="Goh K.M."/>
        </authorList>
    </citation>
    <scope>NUCLEOTIDE SEQUENCE [LARGE SCALE GENOMIC DNA]</scope>
    <source>
        <strain evidence="2 3">D5</strain>
        <plasmid evidence="3">Plasmid</plasmid>
    </source>
</reference>
<keyword evidence="1" id="KW-0472">Membrane</keyword>
<keyword evidence="2" id="KW-0614">Plasmid</keyword>
<evidence type="ECO:0000256" key="1">
    <source>
        <dbReference type="SAM" id="Phobius"/>
    </source>
</evidence>
<organism evidence="2 3">
    <name type="scientific">Jeotgalibacillus malaysiensis</name>
    <dbReference type="NCBI Taxonomy" id="1508404"/>
    <lineage>
        <taxon>Bacteria</taxon>
        <taxon>Bacillati</taxon>
        <taxon>Bacillota</taxon>
        <taxon>Bacilli</taxon>
        <taxon>Bacillales</taxon>
        <taxon>Caryophanaceae</taxon>
        <taxon>Jeotgalibacillus</taxon>
    </lineage>
</organism>
<evidence type="ECO:0000313" key="3">
    <source>
        <dbReference type="Proteomes" id="UP000031449"/>
    </source>
</evidence>
<proteinExistence type="predicted"/>
<dbReference type="BioCyc" id="JESP1508404:G14D9-13143-MONOMER"/>
<keyword evidence="3" id="KW-1185">Reference proteome</keyword>
<name>A0A0B5AWV9_9BACL</name>
<dbReference type="Proteomes" id="UP000031449">
    <property type="component" value="Plasmid unnamed"/>
</dbReference>
<keyword evidence="1" id="KW-0812">Transmembrane</keyword>
<feature type="transmembrane region" description="Helical" evidence="1">
    <location>
        <begin position="6"/>
        <end position="28"/>
    </location>
</feature>